<keyword evidence="2" id="KW-1185">Reference proteome</keyword>
<accession>A0A511QLJ5</accession>
<dbReference type="OrthoDB" id="5863131at2"/>
<sequence length="283" mass="31703">MLYSTFSGISVRQNKLDCVVIRRRKTGWKIDASFTFLCEEKQDWKSAWAKLKKRLPRWRNCVSISLNFEEVLSKSSVINASLSEDETVLQVQEQLSSAIIKEELVHDYRMSEVINGEQKLELYIGKKEALTGLLQRCALSVDVVGWVLTDLQALSKELELPNENKADGFIEITEGRMVVVSLNQQSLPMVFDITKQSLSEFFQSLTHTFASLSADTDQESVTLLVYGAADRIAKLNKLFIHNPEINLVDASLTPSVKGLTSFASCYPALACAMGAYCWSKGSQ</sequence>
<dbReference type="Proteomes" id="UP000321113">
    <property type="component" value="Unassembled WGS sequence"/>
</dbReference>
<evidence type="ECO:0000313" key="1">
    <source>
        <dbReference type="EMBL" id="GEM78199.1"/>
    </source>
</evidence>
<evidence type="ECO:0000313" key="2">
    <source>
        <dbReference type="Proteomes" id="UP000321113"/>
    </source>
</evidence>
<name>A0A511QLJ5_9VIBR</name>
<reference evidence="1 2" key="1">
    <citation type="submission" date="2019-07" db="EMBL/GenBank/DDBJ databases">
        <title>Whole genome shotgun sequence of Vibrio superstes NBRC 103154.</title>
        <authorList>
            <person name="Hosoyama A."/>
            <person name="Uohara A."/>
            <person name="Ohji S."/>
            <person name="Ichikawa N."/>
        </authorList>
    </citation>
    <scope>NUCLEOTIDE SEQUENCE [LARGE SCALE GENOMIC DNA]</scope>
    <source>
        <strain evidence="1 2">NBRC 103154</strain>
    </source>
</reference>
<organism evidence="1 2">
    <name type="scientific">Vibrio superstes NBRC 103154</name>
    <dbReference type="NCBI Taxonomy" id="1219062"/>
    <lineage>
        <taxon>Bacteria</taxon>
        <taxon>Pseudomonadati</taxon>
        <taxon>Pseudomonadota</taxon>
        <taxon>Gammaproteobacteria</taxon>
        <taxon>Vibrionales</taxon>
        <taxon>Vibrionaceae</taxon>
        <taxon>Vibrio</taxon>
    </lineage>
</organism>
<protein>
    <submittedName>
        <fullName evidence="1">Uncharacterized protein</fullName>
    </submittedName>
</protein>
<proteinExistence type="predicted"/>
<gene>
    <name evidence="1" type="ORF">VSU01S_04440</name>
</gene>
<dbReference type="AlphaFoldDB" id="A0A511QLJ5"/>
<comment type="caution">
    <text evidence="1">The sequence shown here is derived from an EMBL/GenBank/DDBJ whole genome shotgun (WGS) entry which is preliminary data.</text>
</comment>
<dbReference type="EMBL" id="BJXK01000002">
    <property type="protein sequence ID" value="GEM78199.1"/>
    <property type="molecule type" value="Genomic_DNA"/>
</dbReference>